<feature type="compositionally biased region" description="Low complexity" evidence="1">
    <location>
        <begin position="190"/>
        <end position="202"/>
    </location>
</feature>
<feature type="compositionally biased region" description="Pro residues" evidence="1">
    <location>
        <begin position="203"/>
        <end position="216"/>
    </location>
</feature>
<feature type="region of interest" description="Disordered" evidence="1">
    <location>
        <begin position="1"/>
        <end position="28"/>
    </location>
</feature>
<feature type="transmembrane region" description="Helical" evidence="2">
    <location>
        <begin position="43"/>
        <end position="65"/>
    </location>
</feature>
<feature type="region of interest" description="Disordered" evidence="1">
    <location>
        <begin position="181"/>
        <end position="239"/>
    </location>
</feature>
<sequence length="239" mass="24448">MLRRELRDRADRAETSDLGPGHGPGKGICHDRGVAVRHRPVRWLLVLTVIGLVGFGATVAVWWPLSGSWTGGGDSGRRVGATVVTSAPCGAAEASDVVEVQVEGRTRRARLDGCGHRQGETFDVDLPASVPADGDLRVWLAGTGSTGAGPGLETRLRAVLLALASVSGGLLAFLVRKRPGARPAKGEENAPVAPAPAASASVPPGPVPPGPVPSTPAAPALAEPAPEPAWPQPVGNRTE</sequence>
<reference evidence="3 4" key="1">
    <citation type="submission" date="2016-11" db="EMBL/GenBank/DDBJ databases">
        <authorList>
            <person name="Jaros S."/>
            <person name="Januszkiewicz K."/>
            <person name="Wedrychowicz H."/>
        </authorList>
    </citation>
    <scope>NUCLEOTIDE SEQUENCE [LARGE SCALE GENOMIC DNA]</scope>
    <source>
        <strain evidence="3 4">DSM 44523</strain>
    </source>
</reference>
<dbReference type="STRING" id="2017.SAMN05444320_108188"/>
<evidence type="ECO:0000313" key="3">
    <source>
        <dbReference type="EMBL" id="SHG37189.1"/>
    </source>
</evidence>
<accession>A0A1M5JA48</accession>
<proteinExistence type="predicted"/>
<evidence type="ECO:0000313" key="4">
    <source>
        <dbReference type="Proteomes" id="UP000184501"/>
    </source>
</evidence>
<feature type="transmembrane region" description="Helical" evidence="2">
    <location>
        <begin position="156"/>
        <end position="175"/>
    </location>
</feature>
<gene>
    <name evidence="3" type="ORF">SAMN05444320_108188</name>
</gene>
<keyword evidence="2" id="KW-1133">Transmembrane helix</keyword>
<keyword evidence="2" id="KW-0812">Transmembrane</keyword>
<organism evidence="3 4">
    <name type="scientific">Streptoalloteichus hindustanus</name>
    <dbReference type="NCBI Taxonomy" id="2017"/>
    <lineage>
        <taxon>Bacteria</taxon>
        <taxon>Bacillati</taxon>
        <taxon>Actinomycetota</taxon>
        <taxon>Actinomycetes</taxon>
        <taxon>Pseudonocardiales</taxon>
        <taxon>Pseudonocardiaceae</taxon>
        <taxon>Streptoalloteichus</taxon>
    </lineage>
</organism>
<keyword evidence="2" id="KW-0472">Membrane</keyword>
<evidence type="ECO:0000256" key="2">
    <source>
        <dbReference type="SAM" id="Phobius"/>
    </source>
</evidence>
<evidence type="ECO:0000256" key="1">
    <source>
        <dbReference type="SAM" id="MobiDB-lite"/>
    </source>
</evidence>
<name>A0A1M5JA48_STRHI</name>
<protein>
    <submittedName>
        <fullName evidence="3">Uncharacterized protein</fullName>
    </submittedName>
</protein>
<dbReference type="AlphaFoldDB" id="A0A1M5JA48"/>
<feature type="compositionally biased region" description="Basic and acidic residues" evidence="1">
    <location>
        <begin position="1"/>
        <end position="15"/>
    </location>
</feature>
<keyword evidence="4" id="KW-1185">Reference proteome</keyword>
<dbReference type="Proteomes" id="UP000184501">
    <property type="component" value="Unassembled WGS sequence"/>
</dbReference>
<dbReference type="EMBL" id="FQVN01000008">
    <property type="protein sequence ID" value="SHG37189.1"/>
    <property type="molecule type" value="Genomic_DNA"/>
</dbReference>